<evidence type="ECO:0000313" key="2">
    <source>
        <dbReference type="Proteomes" id="UP000199534"/>
    </source>
</evidence>
<organism evidence="1 2">
    <name type="scientific">Robiginitalea myxolifaciens</name>
    <dbReference type="NCBI Taxonomy" id="400055"/>
    <lineage>
        <taxon>Bacteria</taxon>
        <taxon>Pseudomonadati</taxon>
        <taxon>Bacteroidota</taxon>
        <taxon>Flavobacteriia</taxon>
        <taxon>Flavobacteriales</taxon>
        <taxon>Flavobacteriaceae</taxon>
        <taxon>Robiginitalea</taxon>
    </lineage>
</organism>
<evidence type="ECO:0000313" key="1">
    <source>
        <dbReference type="EMBL" id="SFR53295.1"/>
    </source>
</evidence>
<dbReference type="EMBL" id="FOYQ01000002">
    <property type="protein sequence ID" value="SFR53295.1"/>
    <property type="molecule type" value="Genomic_DNA"/>
</dbReference>
<proteinExistence type="predicted"/>
<name>A0A1I6HFK7_9FLAO</name>
<protein>
    <recommendedName>
        <fullName evidence="3">CarboxypepD_reg-like domain-containing protein</fullName>
    </recommendedName>
</protein>
<evidence type="ECO:0008006" key="3">
    <source>
        <dbReference type="Google" id="ProtNLM"/>
    </source>
</evidence>
<accession>A0A1I6HFK7</accession>
<sequence length="858" mass="97254">MSSIQIIDSVGTPIPSAYVIISNPENIGDITYSSTNNEGFAVLGELTSDSIRVQISAMGYQQKDSILATHTAERAVISLNPKVISLDEVIVHAEQAFRSVGDTLEFKADAYSNGAEQSVEDLLARIPGIRVGRDGEIRVRGKGVHRVLIEGDDLTGAGYKLLTRNLESGIIASVQLLESYQQNRLLDGIRDSEDTAINLKLKKEVKGTLAGSVSTGAGPAGRHDLRSNLIYINSSAKWLGLGNYNTRGYDPTGELIELLHPNTQHEEMALGEHLKAPGIFRLDFPPLAPDRKEFSLHRAGMGAVQGIFHPLSSLKATVRALNVADQDQIQVSNRQRFQTPDISFLNIENRRVLRRQELGVATLDMTYDPGGDWLLQSIVEYQRLKQDYGEQLEFNAELAEQQKLRATRRILAGFELTKKYRQRSVLRLQTRYVREHLPEQYRFSGPAFFQETASDALDILQDNVGIVEFLGLRAIWDRTMQHMKFSVALEASQQQSQITARYTLAEGSEINATMVQAESNLMAFDLRRRLGGSFTGKYSLGKWSLLGGWKAVLLNNEFNQTDQQFLSALLIEPRATLRWRPGPREQWMLSYALDYQLTELDRQWIGPYFTGYQGMKSGTGGLETLKSHLFTGMHILGDWGDNTLLRSTFMLRHRPRYLGTSLERTQDFARSHLVLFSNGISTSYTLNLDQYVPAWGLNLKFVFRAGTERVANQVNAVNRLIKNRNLGGEINLRLSLGRAFEVHGGMDFSRQWTRVDTSNFRDELRGFLDVSFRPQTSWSFLWKSSLFQYPQIRHSGLLLSELRINHNPRKGRFQYNLLLENVLNAPTYSIRYLQDTGWLETAYSLQPRRLLFQLKYRL</sequence>
<gene>
    <name evidence="1" type="ORF">SAMN04490243_2693</name>
</gene>
<keyword evidence="2" id="KW-1185">Reference proteome</keyword>
<dbReference type="SUPFAM" id="SSF56935">
    <property type="entry name" value="Porins"/>
    <property type="match status" value="1"/>
</dbReference>
<dbReference type="Proteomes" id="UP000199534">
    <property type="component" value="Unassembled WGS sequence"/>
</dbReference>
<dbReference type="AlphaFoldDB" id="A0A1I6HFK7"/>
<reference evidence="1 2" key="1">
    <citation type="submission" date="2016-10" db="EMBL/GenBank/DDBJ databases">
        <authorList>
            <person name="de Groot N.N."/>
        </authorList>
    </citation>
    <scope>NUCLEOTIDE SEQUENCE [LARGE SCALE GENOMIC DNA]</scope>
    <source>
        <strain evidence="1 2">DSM 21019</strain>
    </source>
</reference>
<dbReference type="STRING" id="400055.SAMN04490243_2693"/>